<reference evidence="4" key="1">
    <citation type="journal article" date="2015" name="Genome Announc.">
        <title>Draft genome sequence of Talaromyces cellulolyticus strain Y-94, a source of lignocellulosic biomass-degrading enzymes.</title>
        <authorList>
            <person name="Fujii T."/>
            <person name="Koike H."/>
            <person name="Sawayama S."/>
            <person name="Yano S."/>
            <person name="Inoue H."/>
        </authorList>
    </citation>
    <scope>NUCLEOTIDE SEQUENCE [LARGE SCALE GENOMIC DNA]</scope>
    <source>
        <strain evidence="4">Y-94</strain>
    </source>
</reference>
<dbReference type="PANTHER" id="PTHR42760:SF124">
    <property type="entry name" value="SHORT-CHAIN DEHYDROGENASE_REDUCTASE"/>
    <property type="match status" value="1"/>
</dbReference>
<dbReference type="PROSITE" id="PS00061">
    <property type="entry name" value="ADH_SHORT"/>
    <property type="match status" value="1"/>
</dbReference>
<dbReference type="PRINTS" id="PR00080">
    <property type="entry name" value="SDRFAMILY"/>
</dbReference>
<dbReference type="CDD" id="cd05233">
    <property type="entry name" value="SDR_c"/>
    <property type="match status" value="1"/>
</dbReference>
<organism evidence="3 4">
    <name type="scientific">Talaromyces pinophilus</name>
    <name type="common">Penicillium pinophilum</name>
    <dbReference type="NCBI Taxonomy" id="128442"/>
    <lineage>
        <taxon>Eukaryota</taxon>
        <taxon>Fungi</taxon>
        <taxon>Dikarya</taxon>
        <taxon>Ascomycota</taxon>
        <taxon>Pezizomycotina</taxon>
        <taxon>Eurotiomycetes</taxon>
        <taxon>Eurotiomycetidae</taxon>
        <taxon>Eurotiales</taxon>
        <taxon>Trichocomaceae</taxon>
        <taxon>Talaromyces</taxon>
        <taxon>Talaromyces sect. Talaromyces</taxon>
    </lineage>
</organism>
<dbReference type="InterPro" id="IPR036291">
    <property type="entry name" value="NAD(P)-bd_dom_sf"/>
</dbReference>
<evidence type="ECO:0000313" key="4">
    <source>
        <dbReference type="Proteomes" id="UP000053095"/>
    </source>
</evidence>
<name>A0A478EB19_TALPI</name>
<gene>
    <name evidence="3" type="ORF">TCE0_044r16059</name>
</gene>
<dbReference type="PANTHER" id="PTHR42760">
    <property type="entry name" value="SHORT-CHAIN DEHYDROGENASES/REDUCTASES FAMILY MEMBER"/>
    <property type="match status" value="1"/>
</dbReference>
<proteinExistence type="inferred from homology"/>
<dbReference type="SUPFAM" id="SSF51735">
    <property type="entry name" value="NAD(P)-binding Rossmann-fold domains"/>
    <property type="match status" value="1"/>
</dbReference>
<dbReference type="FunFam" id="3.40.50.720:FF:000084">
    <property type="entry name" value="Short-chain dehydrogenase reductase"/>
    <property type="match status" value="1"/>
</dbReference>
<dbReference type="InterPro" id="IPR020904">
    <property type="entry name" value="Sc_DH/Rdtase_CS"/>
</dbReference>
<dbReference type="EMBL" id="DF933840">
    <property type="protein sequence ID" value="GAM42260.1"/>
    <property type="molecule type" value="Genomic_DNA"/>
</dbReference>
<comment type="similarity">
    <text evidence="1">Belongs to the short-chain dehydrogenases/reductases (SDR) family.</text>
</comment>
<dbReference type="InterPro" id="IPR002347">
    <property type="entry name" value="SDR_fam"/>
</dbReference>
<accession>A0A478EB19</accession>
<dbReference type="Gene3D" id="3.40.50.720">
    <property type="entry name" value="NAD(P)-binding Rossmann-like Domain"/>
    <property type="match status" value="1"/>
</dbReference>
<keyword evidence="4" id="KW-1185">Reference proteome</keyword>
<dbReference type="Pfam" id="PF13561">
    <property type="entry name" value="adh_short_C2"/>
    <property type="match status" value="1"/>
</dbReference>
<dbReference type="GO" id="GO:0016616">
    <property type="term" value="F:oxidoreductase activity, acting on the CH-OH group of donors, NAD or NADP as acceptor"/>
    <property type="evidence" value="ECO:0007669"/>
    <property type="project" value="TreeGrafter"/>
</dbReference>
<dbReference type="AlphaFoldDB" id="A0A478EB19"/>
<protein>
    <submittedName>
        <fullName evidence="3">Short-chain dehydrogenase</fullName>
    </submittedName>
</protein>
<dbReference type="Proteomes" id="UP000053095">
    <property type="component" value="Unassembled WGS sequence"/>
</dbReference>
<evidence type="ECO:0000313" key="3">
    <source>
        <dbReference type="EMBL" id="GAM42260.1"/>
    </source>
</evidence>
<keyword evidence="2" id="KW-0521">NADP</keyword>
<evidence type="ECO:0000256" key="1">
    <source>
        <dbReference type="ARBA" id="ARBA00006484"/>
    </source>
</evidence>
<evidence type="ECO:0000256" key="2">
    <source>
        <dbReference type="ARBA" id="ARBA00022857"/>
    </source>
</evidence>
<sequence>MMGNGIPRLHNKVAVITGSSSGLGRAIAVAFASHGTKLIICADLQPEARRGSEGEDIATHEVICRAYGEGKARFVKCDVGVSEDVKQVIRVAVEDGGRLDVIVNNAGIGHTDPTLRLHQLPDSEWDRFIRINATGVYNGSKHALAQMVTQEPDAKGSRGRIINVSSVMGLVASAGGAGAYNASKAASLNLTRQIALDYARDRITANALCPGLIKTAMTRDLDEAAAMAFLNATPWGDWLGADDVAGGAVFLASDDAAVVTGIALPVDGGYVAM</sequence>
<dbReference type="PRINTS" id="PR00081">
    <property type="entry name" value="GDHRDH"/>
</dbReference>